<accession>I4YCS8</accession>
<dbReference type="InterPro" id="IPR058923">
    <property type="entry name" value="RCC1-like_dom"/>
</dbReference>
<dbReference type="InterPro" id="IPR051553">
    <property type="entry name" value="Ran_GTPase-activating"/>
</dbReference>
<feature type="repeat" description="RCC1" evidence="3">
    <location>
        <begin position="244"/>
        <end position="297"/>
    </location>
</feature>
<name>I4YCS8_WALMC</name>
<evidence type="ECO:0000313" key="5">
    <source>
        <dbReference type="EMBL" id="EIM21770.1"/>
    </source>
</evidence>
<dbReference type="KEGG" id="wse:WALSEDRAFT_57275"/>
<dbReference type="PANTHER" id="PTHR45982:SF1">
    <property type="entry name" value="REGULATOR OF CHROMOSOME CONDENSATION"/>
    <property type="match status" value="1"/>
</dbReference>
<evidence type="ECO:0000256" key="2">
    <source>
        <dbReference type="ARBA" id="ARBA00022737"/>
    </source>
</evidence>
<dbReference type="Pfam" id="PF25390">
    <property type="entry name" value="WD40_RLD"/>
    <property type="match status" value="1"/>
</dbReference>
<proteinExistence type="predicted"/>
<dbReference type="PRINTS" id="PR00633">
    <property type="entry name" value="RCCNDNSATION"/>
</dbReference>
<dbReference type="InterPro" id="IPR000408">
    <property type="entry name" value="Reg_chr_condens"/>
</dbReference>
<keyword evidence="2" id="KW-0677">Repeat</keyword>
<evidence type="ECO:0000313" key="6">
    <source>
        <dbReference type="Proteomes" id="UP000005242"/>
    </source>
</evidence>
<dbReference type="OMA" id="SANGQMF"/>
<dbReference type="GO" id="GO:0005737">
    <property type="term" value="C:cytoplasm"/>
    <property type="evidence" value="ECO:0007669"/>
    <property type="project" value="TreeGrafter"/>
</dbReference>
<organism evidence="5 6">
    <name type="scientific">Wallemia mellicola (strain ATCC MYA-4683 / CBS 633.66)</name>
    <name type="common">Wallemia sebi (CBS 633.66)</name>
    <dbReference type="NCBI Taxonomy" id="671144"/>
    <lineage>
        <taxon>Eukaryota</taxon>
        <taxon>Fungi</taxon>
        <taxon>Dikarya</taxon>
        <taxon>Basidiomycota</taxon>
        <taxon>Wallemiomycotina</taxon>
        <taxon>Wallemiomycetes</taxon>
        <taxon>Wallemiales</taxon>
        <taxon>Wallemiaceae</taxon>
        <taxon>Wallemia</taxon>
    </lineage>
</organism>
<evidence type="ECO:0000256" key="1">
    <source>
        <dbReference type="ARBA" id="ARBA00022658"/>
    </source>
</evidence>
<evidence type="ECO:0000259" key="4">
    <source>
        <dbReference type="Pfam" id="PF25390"/>
    </source>
</evidence>
<dbReference type="InParanoid" id="I4YCS8"/>
<keyword evidence="6" id="KW-1185">Reference proteome</keyword>
<dbReference type="PROSITE" id="PS50012">
    <property type="entry name" value="RCC1_3"/>
    <property type="match status" value="3"/>
</dbReference>
<dbReference type="EMBL" id="JH668230">
    <property type="protein sequence ID" value="EIM21770.1"/>
    <property type="molecule type" value="Genomic_DNA"/>
</dbReference>
<dbReference type="GeneID" id="18472896"/>
<keyword evidence="1" id="KW-0344">Guanine-nucleotide releasing factor</keyword>
<gene>
    <name evidence="5" type="ORF">WALSEDRAFT_57275</name>
</gene>
<dbReference type="HOGENOM" id="CLU_035268_0_0_1"/>
<feature type="domain" description="RCC1-like" evidence="4">
    <location>
        <begin position="3"/>
        <end position="343"/>
    </location>
</feature>
<dbReference type="SUPFAM" id="SSF50985">
    <property type="entry name" value="RCC1/BLIP-II"/>
    <property type="match status" value="1"/>
</dbReference>
<dbReference type="RefSeq" id="XP_006958078.1">
    <property type="nucleotide sequence ID" value="XM_006958016.1"/>
</dbReference>
<dbReference type="Proteomes" id="UP000005242">
    <property type="component" value="Unassembled WGS sequence"/>
</dbReference>
<evidence type="ECO:0000256" key="3">
    <source>
        <dbReference type="PROSITE-ProRule" id="PRU00235"/>
    </source>
</evidence>
<protein>
    <submittedName>
        <fullName evidence="5">RCC1/BLIP-II</fullName>
    </submittedName>
</protein>
<dbReference type="STRING" id="671144.I4YCS8"/>
<dbReference type="Gene3D" id="2.130.10.30">
    <property type="entry name" value="Regulator of chromosome condensation 1/beta-lactamase-inhibitor protein II"/>
    <property type="match status" value="1"/>
</dbReference>
<dbReference type="GO" id="GO:0005085">
    <property type="term" value="F:guanyl-nucleotide exchange factor activity"/>
    <property type="evidence" value="ECO:0007669"/>
    <property type="project" value="TreeGrafter"/>
</dbReference>
<sequence length="343" mass="37415">MTLLAAGSNSNSQLAIPGEDLNNFKICYSGDVERLSTGGNHTLAIMKDELYGAGLNDSGQLGTIDDKCLEELKLLDIRYDGYTPTLCSASWSTSFVLFQSNTKKSSFLVSFGSDEFGIRGVKEGSTVFTPLSLPLDNHTVIDISSTFRHAVVLLKQVDKPLWIVYGWGASRKGQLGEEHSGTSFLSTPHELYRSSTPLIKVRTGREHTIIQSQDGLICWGSNQYGQLNIRDISPVRDFGCTWRGTVVYDGQSIWAGGRSGALPNSNSNEVLPQLVTSSISVKKMVVGSEHTLILDEDNMVWAFGWNEHGNLGLGHNEDRTNPISTNITAKDVFAGNATSFIIT</sequence>
<dbReference type="InterPro" id="IPR009091">
    <property type="entry name" value="RCC1/BLIP-II"/>
</dbReference>
<dbReference type="PANTHER" id="PTHR45982">
    <property type="entry name" value="REGULATOR OF CHROMOSOME CONDENSATION"/>
    <property type="match status" value="1"/>
</dbReference>
<dbReference type="AlphaFoldDB" id="I4YCS8"/>
<dbReference type="eggNOG" id="KOG1426">
    <property type="taxonomic scope" value="Eukaryota"/>
</dbReference>
<reference evidence="5 6" key="1">
    <citation type="journal article" date="2012" name="Fungal Genet. Biol.">
        <title>The genome of the xerotolerant mold Wallemia sebi reveals adaptations to osmotic stress and suggests cryptic sexual reproduction.</title>
        <authorList>
            <person name="Padamsee M."/>
            <person name="Kumar T.K.A."/>
            <person name="Riley R."/>
            <person name="Binder M."/>
            <person name="Boyd A."/>
            <person name="Calvo A.M."/>
            <person name="Furukawa K."/>
            <person name="Hesse C."/>
            <person name="Hohmann S."/>
            <person name="James T.Y."/>
            <person name="LaButti K."/>
            <person name="Lapidus A."/>
            <person name="Lindquist E."/>
            <person name="Lucas S."/>
            <person name="Miller K."/>
            <person name="Shantappa S."/>
            <person name="Grigoriev I.V."/>
            <person name="Hibbett D.S."/>
            <person name="McLaughlin D.J."/>
            <person name="Spatafora J.W."/>
            <person name="Aime M.C."/>
        </authorList>
    </citation>
    <scope>NUCLEOTIDE SEQUENCE [LARGE SCALE GENOMIC DNA]</scope>
    <source>
        <strain evidence="6">ATCC MYA-4683 / CBS 633.66</strain>
    </source>
</reference>
<feature type="repeat" description="RCC1" evidence="3">
    <location>
        <begin position="162"/>
        <end position="214"/>
    </location>
</feature>
<feature type="repeat" description="RCC1" evidence="3">
    <location>
        <begin position="298"/>
        <end position="343"/>
    </location>
</feature>